<dbReference type="EMBL" id="JAIZAY010000003">
    <property type="protein sequence ID" value="KAJ8046071.1"/>
    <property type="molecule type" value="Genomic_DNA"/>
</dbReference>
<dbReference type="InterPro" id="IPR019442">
    <property type="entry name" value="THADA/TRM732_DUF2428"/>
</dbReference>
<evidence type="ECO:0000259" key="4">
    <source>
        <dbReference type="Pfam" id="PF25150"/>
    </source>
</evidence>
<feature type="domain" description="DUF2428" evidence="3">
    <location>
        <begin position="970"/>
        <end position="1242"/>
    </location>
</feature>
<comment type="similarity">
    <text evidence="1">Belongs to the THADA family.</text>
</comment>
<dbReference type="InterPro" id="IPR056843">
    <property type="entry name" value="THADA-like_TPR"/>
</dbReference>
<evidence type="ECO:0000256" key="1">
    <source>
        <dbReference type="ARBA" id="ARBA00010409"/>
    </source>
</evidence>
<dbReference type="OrthoDB" id="73997at2759"/>
<dbReference type="PANTHER" id="PTHR14387">
    <property type="entry name" value="THADA/DEATH RECEPTOR INTERACTING PROTEIN"/>
    <property type="match status" value="1"/>
</dbReference>
<reference evidence="6" key="1">
    <citation type="submission" date="2021-10" db="EMBL/GenBank/DDBJ databases">
        <title>Tropical sea cucumber genome reveals ecological adaptation and Cuvierian tubules defense mechanism.</title>
        <authorList>
            <person name="Chen T."/>
        </authorList>
    </citation>
    <scope>NUCLEOTIDE SEQUENCE</scope>
    <source>
        <strain evidence="6">Nanhai2018</strain>
        <tissue evidence="6">Muscle</tissue>
    </source>
</reference>
<feature type="domain" description="tRNA (32-2'-O)-methyltransferase regulator THADA-like TPR repeats region" evidence="4">
    <location>
        <begin position="526"/>
        <end position="753"/>
    </location>
</feature>
<dbReference type="SUPFAM" id="SSF48371">
    <property type="entry name" value="ARM repeat"/>
    <property type="match status" value="2"/>
</dbReference>
<keyword evidence="7" id="KW-1185">Reference proteome</keyword>
<dbReference type="InterPro" id="IPR056842">
    <property type="entry name" value="THADA-like_TPR_C"/>
</dbReference>
<comment type="caution">
    <text evidence="6">The sequence shown here is derived from an EMBL/GenBank/DDBJ whole genome shotgun (WGS) entry which is preliminary data.</text>
</comment>
<evidence type="ECO:0000313" key="7">
    <source>
        <dbReference type="Proteomes" id="UP001152320"/>
    </source>
</evidence>
<name>A0A9Q1CJG7_HOLLE</name>
<dbReference type="Pfam" id="PF25151">
    <property type="entry name" value="TPR_Trm732_C"/>
    <property type="match status" value="1"/>
</dbReference>
<dbReference type="GO" id="GO:0030488">
    <property type="term" value="P:tRNA methylation"/>
    <property type="evidence" value="ECO:0007669"/>
    <property type="project" value="TreeGrafter"/>
</dbReference>
<dbReference type="PANTHER" id="PTHR14387:SF0">
    <property type="entry name" value="DUF2428 DOMAIN-CONTAINING PROTEIN"/>
    <property type="match status" value="1"/>
</dbReference>
<evidence type="ECO:0000259" key="3">
    <source>
        <dbReference type="Pfam" id="PF10350"/>
    </source>
</evidence>
<sequence>METAEDRQYRISQVNYHVDGLLEIFGPQKQHLSKKAGIPSKSDLRKAKTEADHLFKSVKKLSSDFRENEEGSLADVKIEQIQLLCFITAKDLSVLSKVSKVWHLVEAISEPFVEVLPSCNKFNEYFAIEETTNEASVWSLSDDHLLSVCNLLEVRCIAPQWLKNHVEDFLGKIVAAKIKSFSMTSNHNAAFIASKLLMQACHLWSEEVTTWSEKQQENGHPDSSSDVEEMIIGLVRMTVGKSFPQETSLMSAVGLLTYLKTVSSESNLHQNIKSMMGYFLAGCMSGSHDTNLSIGGHTISISSMPDYSQSEFVFGTCCFCKAMLKCLEREVVLLKSQDGPCLLVEVLGTIRSLEDIKQGSEYQYALLMTSWLESWLQYINTQECDSIELIWSDLEYLVQLMWCEITRPVAGVQEQLVKAFQAFIRILQIGVEKEDRKAVQVYETLLLKVLAAPFHVKARYLILQSIIQYFGSESVISAHPSLPDELFLCMETNHLRSVAELVYKQCIDHLVSEGSKVSKEDFIAQWGMIWEQLLLKGLCSENSLTRNHVCNYFLFHTLRALPDCLPRLIASVKTTTGFSESRKLHAIIMILKQAKMKGILNSSATSQYQPYLSSGLQHFNDDIRSDSFSLLVQTSQTNQPFSSTDLKFFKDYVFVNLSSDNTAFRNQFVSDVKTALYRMRNSSSTWLRQLNPQNRTEGEYFNNSEVFGKLLEVATVIDGVFEKCLSNLFPGANYQRKRTCLDIISHIFHCFLKTVEEGKQMKGISEESKKKLLRWMQEHGKCQLLSSRSACLLISCLLESSNDLRSTASDLLVTFFPWPLPHCEAYPWSEPTEILCLGLKLISSPRVHDCEAGALLCKISFLKNVIEKKTHMRCIFPMKTFEEPVVVTRRAAKNSSPVYPPKHSSPAFHFLRSLLDSLKYQFTAMQKNTLVAAALTPMHGIIMALSECVVKIPVTFEELLKEDKEDAKKFLDDLLDCLQAICKFVLELLSGRTSGSSEKDEVVGMSPSFGEMTMAINDVVSSLSQVEMNDNGVGDAENSSTEHQLILSSSWLSLKQCSNLLGQISEQYCCNATLKFMMADSQHTAVASMLTDILLKCRHKGVIENCSLALSSLCSKFLTSHNLVLEKEVEVLLDRTLSLISTVEQKTSFTKKSAGLPMLVEAIVTAEPKQRERKLLKHALKVLTEIAKEPLPEELSDKHDLPQAHALNILQSLFRSSVTSEDVSPYISDVLKLTIYGFSSSCFVVRNSSMQLFGILIARLFGQKRVTDEHSLLNSLSIEEFFSRYPGMQEYLQAEVISAAEDQVSSTEGSTHLSVRPSLQPVLVILSKLGRGIQEQYDESLSEPFKESLERLLASPIYFVRRLVPRALLPFLAPSELGTLLEKIILELPQTSEEALCQNKLHGCLLFAQELIKQSSDSEKWLRNIQQTLPLSCSWIATEANQCTFTRAAFIDIITSVWQKISHGSENSDFTYFSERVIAEFLTQSPIYQLGGPQLCDSVTSLAFSLCQRKAISDSAVTLFVKFLQHPSPNLQLSTLRTIQSIVGEHIGVADLKILAESLLPSLQIVTIHSNLSESLRLWTCISSVAGKHMLDWDVPEWLNLQTLFVNLSEGKRGSLLCASGLPALSTLCYVDRQRCSSFDWFQWCDMIALYCQPDQSETLRSAVAVSLHIAAGKCFEALDENKVEEEAEHAVSLLQSIFKLLQDEQSEIRHDTAVFVNTLVGDAAVSSTECVQVNLAMQKMVLYFCTRFSWSISALNLLFEWLQGSPGEPVKAMKLQTKARYIICKYSAIHKGRNGCQVNLFEQMSANIYAEPVMEAEFLKEGIKLLASKMYVVSPEYVTSWLQTKYDLSSKELATVIDAMKFFKVADGSFFGVTGFSKPYQATYKLLQSFSVLKSVSAAIDATQLLNQQREKLTPLFEAIMEIHYIHPLLQEDSLLSSCLE</sequence>
<dbReference type="Pfam" id="PF10350">
    <property type="entry name" value="DUF2428"/>
    <property type="match status" value="1"/>
</dbReference>
<proteinExistence type="inferred from homology"/>
<organism evidence="6 7">
    <name type="scientific">Holothuria leucospilota</name>
    <name type="common">Black long sea cucumber</name>
    <name type="synonym">Mertensiothuria leucospilota</name>
    <dbReference type="NCBI Taxonomy" id="206669"/>
    <lineage>
        <taxon>Eukaryota</taxon>
        <taxon>Metazoa</taxon>
        <taxon>Echinodermata</taxon>
        <taxon>Eleutherozoa</taxon>
        <taxon>Echinozoa</taxon>
        <taxon>Holothuroidea</taxon>
        <taxon>Aspidochirotacea</taxon>
        <taxon>Aspidochirotida</taxon>
        <taxon>Holothuriidae</taxon>
        <taxon>Holothuria</taxon>
    </lineage>
</organism>
<dbReference type="Pfam" id="PF25150">
    <property type="entry name" value="TPR_Trm732"/>
    <property type="match status" value="1"/>
</dbReference>
<dbReference type="Proteomes" id="UP001152320">
    <property type="component" value="Chromosome 3"/>
</dbReference>
<dbReference type="InterPro" id="IPR016024">
    <property type="entry name" value="ARM-type_fold"/>
</dbReference>
<protein>
    <submittedName>
        <fullName evidence="6">Thyroid adenoma-associated protein-like</fullName>
    </submittedName>
</protein>
<feature type="domain" description="tRNA (32-2'-O)-methyltransferase regulator THADA-like C-terminal TPR repeats region" evidence="5">
    <location>
        <begin position="1246"/>
        <end position="1411"/>
    </location>
</feature>
<evidence type="ECO:0000313" key="6">
    <source>
        <dbReference type="EMBL" id="KAJ8046071.1"/>
    </source>
</evidence>
<dbReference type="GO" id="GO:0005829">
    <property type="term" value="C:cytosol"/>
    <property type="evidence" value="ECO:0007669"/>
    <property type="project" value="TreeGrafter"/>
</dbReference>
<evidence type="ECO:0000259" key="5">
    <source>
        <dbReference type="Pfam" id="PF25151"/>
    </source>
</evidence>
<accession>A0A9Q1CJG7</accession>
<keyword evidence="2" id="KW-0819">tRNA processing</keyword>
<gene>
    <name evidence="6" type="ORF">HOLleu_09246</name>
</gene>
<dbReference type="InterPro" id="IPR051954">
    <property type="entry name" value="tRNA_methyltransferase_THADA"/>
</dbReference>
<evidence type="ECO:0000256" key="2">
    <source>
        <dbReference type="ARBA" id="ARBA00022694"/>
    </source>
</evidence>